<evidence type="ECO:0000256" key="2">
    <source>
        <dbReference type="SAM" id="SignalP"/>
    </source>
</evidence>
<keyword evidence="2" id="KW-0732">Signal</keyword>
<evidence type="ECO:0000313" key="4">
    <source>
        <dbReference type="Proteomes" id="UP000602198"/>
    </source>
</evidence>
<proteinExistence type="predicted"/>
<reference evidence="3 4" key="1">
    <citation type="submission" date="2021-01" db="EMBL/GenBank/DDBJ databases">
        <title>WGS of actinomycetes isolated from Thailand.</title>
        <authorList>
            <person name="Thawai C."/>
        </authorList>
    </citation>
    <scope>NUCLEOTIDE SEQUENCE [LARGE SCALE GENOMIC DNA]</scope>
    <source>
        <strain evidence="3 4">LPG 2</strain>
    </source>
</reference>
<evidence type="ECO:0008006" key="5">
    <source>
        <dbReference type="Google" id="ProtNLM"/>
    </source>
</evidence>
<protein>
    <recommendedName>
        <fullName evidence="5">CBM-cenC domain-containing protein</fullName>
    </recommendedName>
</protein>
<feature type="signal peptide" evidence="2">
    <location>
        <begin position="1"/>
        <end position="29"/>
    </location>
</feature>
<dbReference type="InterPro" id="IPR008979">
    <property type="entry name" value="Galactose-bd-like_sf"/>
</dbReference>
<dbReference type="SUPFAM" id="SSF49785">
    <property type="entry name" value="Galactose-binding domain-like"/>
    <property type="match status" value="1"/>
</dbReference>
<comment type="caution">
    <text evidence="3">The sequence shown here is derived from an EMBL/GenBank/DDBJ whole genome shotgun (WGS) entry which is preliminary data.</text>
</comment>
<evidence type="ECO:0000256" key="1">
    <source>
        <dbReference type="SAM" id="MobiDB-lite"/>
    </source>
</evidence>
<dbReference type="PROSITE" id="PS51257">
    <property type="entry name" value="PROKAR_LIPOPROTEIN"/>
    <property type="match status" value="1"/>
</dbReference>
<name>A0ABS1MAX7_9NOCA</name>
<dbReference type="EMBL" id="JAERRJ010000010">
    <property type="protein sequence ID" value="MBL1077803.1"/>
    <property type="molecule type" value="Genomic_DNA"/>
</dbReference>
<accession>A0ABS1MAX7</accession>
<keyword evidence="4" id="KW-1185">Reference proteome</keyword>
<evidence type="ECO:0000313" key="3">
    <source>
        <dbReference type="EMBL" id="MBL1077803.1"/>
    </source>
</evidence>
<feature type="region of interest" description="Disordered" evidence="1">
    <location>
        <begin position="164"/>
        <end position="188"/>
    </location>
</feature>
<feature type="compositionally biased region" description="Gly residues" evidence="1">
    <location>
        <begin position="178"/>
        <end position="188"/>
    </location>
</feature>
<dbReference type="Gene3D" id="2.60.120.260">
    <property type="entry name" value="Galactose-binding domain-like"/>
    <property type="match status" value="1"/>
</dbReference>
<organism evidence="3 4">
    <name type="scientific">Nocardia acididurans</name>
    <dbReference type="NCBI Taxonomy" id="2802282"/>
    <lineage>
        <taxon>Bacteria</taxon>
        <taxon>Bacillati</taxon>
        <taxon>Actinomycetota</taxon>
        <taxon>Actinomycetes</taxon>
        <taxon>Mycobacteriales</taxon>
        <taxon>Nocardiaceae</taxon>
        <taxon>Nocardia</taxon>
    </lineage>
</organism>
<dbReference type="Proteomes" id="UP000602198">
    <property type="component" value="Unassembled WGS sequence"/>
</dbReference>
<feature type="chain" id="PRO_5045676857" description="CBM-cenC domain-containing protein" evidence="2">
    <location>
        <begin position="30"/>
        <end position="188"/>
    </location>
</feature>
<dbReference type="RefSeq" id="WP_201951796.1">
    <property type="nucleotide sequence ID" value="NZ_JAERRJ010000010.1"/>
</dbReference>
<gene>
    <name evidence="3" type="ORF">JK358_25705</name>
</gene>
<sequence length="188" mass="18121">MTRPFRRTTHGVLALAAAGCLTATGIAHAAPGLQLAASQNLVSNPAFGGGTDGWTAHLYNADVNGGVATVHDSGYVGQDVPVTKGAQYTFSVRAAAADQGGILALALDSATTTAYVSQSVTATAPTTISQSFTAVGNTVYVACQATSVPGGWCGDFSLVQTAAAGGSGSAGSSSGSSGSAGTGSAGSS</sequence>